<dbReference type="SUPFAM" id="SSF53448">
    <property type="entry name" value="Nucleotide-diphospho-sugar transferases"/>
    <property type="match status" value="1"/>
</dbReference>
<dbReference type="GeneID" id="115886044"/>
<comment type="similarity">
    <text evidence="2">Belongs to the glycosyltransferase 32 family.</text>
</comment>
<dbReference type="Pfam" id="PF04572">
    <property type="entry name" value="Gb3_synth"/>
    <property type="match status" value="1"/>
</dbReference>
<evidence type="ECO:0000313" key="8">
    <source>
        <dbReference type="Proteomes" id="UP000504635"/>
    </source>
</evidence>
<dbReference type="Proteomes" id="UP000504635">
    <property type="component" value="Unplaced"/>
</dbReference>
<dbReference type="Gene3D" id="3.90.550.20">
    <property type="match status" value="1"/>
</dbReference>
<evidence type="ECO:0000256" key="2">
    <source>
        <dbReference type="ARBA" id="ARBA00009003"/>
    </source>
</evidence>
<dbReference type="AlphaFoldDB" id="A0A6J2YAM9"/>
<dbReference type="OrthoDB" id="409543at2759"/>
<feature type="domain" description="Alpha 1,4-glycosyltransferase" evidence="7">
    <location>
        <begin position="231"/>
        <end position="359"/>
    </location>
</feature>
<dbReference type="Pfam" id="PF04488">
    <property type="entry name" value="Gly_transf_sug"/>
    <property type="match status" value="1"/>
</dbReference>
<name>A0A6J2YAM9_SITOR</name>
<gene>
    <name evidence="9" type="primary">LOC115886044</name>
</gene>
<dbReference type="InParanoid" id="A0A6J2YAM9"/>
<evidence type="ECO:0000256" key="3">
    <source>
        <dbReference type="ARBA" id="ARBA00022676"/>
    </source>
</evidence>
<evidence type="ECO:0000256" key="6">
    <source>
        <dbReference type="ARBA" id="ARBA00023136"/>
    </source>
</evidence>
<keyword evidence="6" id="KW-0472">Membrane</keyword>
<evidence type="ECO:0000256" key="4">
    <source>
        <dbReference type="ARBA" id="ARBA00022679"/>
    </source>
</evidence>
<keyword evidence="5" id="KW-0333">Golgi apparatus</keyword>
<keyword evidence="3" id="KW-0328">Glycosyltransferase</keyword>
<evidence type="ECO:0000313" key="9">
    <source>
        <dbReference type="RefSeq" id="XP_030760933.1"/>
    </source>
</evidence>
<dbReference type="KEGG" id="soy:115886044"/>
<evidence type="ECO:0000256" key="5">
    <source>
        <dbReference type="ARBA" id="ARBA00023034"/>
    </source>
</evidence>
<proteinExistence type="inferred from homology"/>
<evidence type="ECO:0000256" key="1">
    <source>
        <dbReference type="ARBA" id="ARBA00004323"/>
    </source>
</evidence>
<comment type="subcellular location">
    <subcellularLocation>
        <location evidence="1">Golgi apparatus membrane</location>
        <topology evidence="1">Single-pass type II membrane protein</topology>
    </subcellularLocation>
</comment>
<reference evidence="9" key="1">
    <citation type="submission" date="2025-08" db="UniProtKB">
        <authorList>
            <consortium name="RefSeq"/>
        </authorList>
    </citation>
    <scope>IDENTIFICATION</scope>
    <source>
        <tissue evidence="9">Gonads</tissue>
    </source>
</reference>
<keyword evidence="8" id="KW-1185">Reference proteome</keyword>
<keyword evidence="4" id="KW-0808">Transferase</keyword>
<dbReference type="PANTHER" id="PTHR12042">
    <property type="entry name" value="LACTOSYLCERAMIDE 4-ALPHA-GALACTOSYLTRANSFERASE ALPHA- 1,4-GALACTOSYLTRANSFERASE"/>
    <property type="match status" value="1"/>
</dbReference>
<dbReference type="FunCoup" id="A0A6J2YAM9">
    <property type="interactions" value="31"/>
</dbReference>
<dbReference type="InterPro" id="IPR051981">
    <property type="entry name" value="Glycosyltransf_32"/>
</dbReference>
<dbReference type="GO" id="GO:0006688">
    <property type="term" value="P:glycosphingolipid biosynthetic process"/>
    <property type="evidence" value="ECO:0007669"/>
    <property type="project" value="TreeGrafter"/>
</dbReference>
<dbReference type="RefSeq" id="XP_030760933.1">
    <property type="nucleotide sequence ID" value="XM_030905073.1"/>
</dbReference>
<dbReference type="InterPro" id="IPR007577">
    <property type="entry name" value="GlycoTrfase_DXD_sugar-bd_CS"/>
</dbReference>
<dbReference type="GO" id="GO:0000139">
    <property type="term" value="C:Golgi membrane"/>
    <property type="evidence" value="ECO:0007669"/>
    <property type="project" value="UniProtKB-SubCell"/>
</dbReference>
<organism evidence="8 9">
    <name type="scientific">Sitophilus oryzae</name>
    <name type="common">Rice weevil</name>
    <name type="synonym">Curculio oryzae</name>
    <dbReference type="NCBI Taxonomy" id="7048"/>
    <lineage>
        <taxon>Eukaryota</taxon>
        <taxon>Metazoa</taxon>
        <taxon>Ecdysozoa</taxon>
        <taxon>Arthropoda</taxon>
        <taxon>Hexapoda</taxon>
        <taxon>Insecta</taxon>
        <taxon>Pterygota</taxon>
        <taxon>Neoptera</taxon>
        <taxon>Endopterygota</taxon>
        <taxon>Coleoptera</taxon>
        <taxon>Polyphaga</taxon>
        <taxon>Cucujiformia</taxon>
        <taxon>Curculionidae</taxon>
        <taxon>Dryophthorinae</taxon>
        <taxon>Sitophilus</taxon>
    </lineage>
</organism>
<sequence>MISKKSIFLLFLSSVLFTLVFFAISMKTIENSDIEDVYPARIVIGKDELSCHYKQGKEQLKDISDVVLNENRRKIFFLETSCKSYNAKRIVISTRQACAVESAARMNPNMDVYVLYASTGGFREGNEESDRYLKLLKSYPNLHILHFDVQRFVKNTPVETLWTSGLMNQSHYPMVHTSDILRLLVLWRYGGIYLDLDVVVLKSLETFPDNFAGAQSIDVLANGVMGFSKEGKGHEYVEKCLENAMETFNGSDWAYNGPHLITRVFNKICPYNSTKLLIHKGRCEEFYIYSPEKFYLVPWKQWYWFFDKDLNDLIQRFADKESYLVHLWNKLSFNTTVPKDDTDVPYLDLARQYCPGVVEEIDEYF</sequence>
<dbReference type="GO" id="GO:0016758">
    <property type="term" value="F:hexosyltransferase activity"/>
    <property type="evidence" value="ECO:0007669"/>
    <property type="project" value="TreeGrafter"/>
</dbReference>
<evidence type="ECO:0000259" key="7">
    <source>
        <dbReference type="Pfam" id="PF04572"/>
    </source>
</evidence>
<accession>A0A6J2YAM9</accession>
<protein>
    <submittedName>
        <fullName evidence="9">Lactosylceramide 4-alpha-galactosyltransferase-like</fullName>
    </submittedName>
</protein>
<dbReference type="PANTHER" id="PTHR12042:SF21">
    <property type="entry name" value="ALPHA1,4-GALACTOSYLTRANSFERASE 1-RELATED"/>
    <property type="match status" value="1"/>
</dbReference>
<dbReference type="InterPro" id="IPR007652">
    <property type="entry name" value="A1-4-GlycosylTfrase_dom"/>
</dbReference>
<dbReference type="InterPro" id="IPR029044">
    <property type="entry name" value="Nucleotide-diphossugar_trans"/>
</dbReference>